<dbReference type="HAMAP" id="MF_01334">
    <property type="entry name" value="Ribosomal_bL25_CTC"/>
    <property type="match status" value="1"/>
</dbReference>
<evidence type="ECO:0000256" key="3">
    <source>
        <dbReference type="ARBA" id="ARBA00022980"/>
    </source>
</evidence>
<dbReference type="GO" id="GO:0006412">
    <property type="term" value="P:translation"/>
    <property type="evidence" value="ECO:0007669"/>
    <property type="project" value="UniProtKB-UniRule"/>
</dbReference>
<dbReference type="PANTHER" id="PTHR33284:SF1">
    <property type="entry name" value="RIBOSOMAL PROTEIN L25_GLN-TRNA SYNTHETASE, ANTI-CODON-BINDING DOMAIN-CONTAINING PROTEIN"/>
    <property type="match status" value="1"/>
</dbReference>
<dbReference type="InterPro" id="IPR029751">
    <property type="entry name" value="Ribosomal_L25_dom"/>
</dbReference>
<dbReference type="InterPro" id="IPR020930">
    <property type="entry name" value="Ribosomal_uL5_bac-type"/>
</dbReference>
<dbReference type="Proteomes" id="UP000199136">
    <property type="component" value="Unassembled WGS sequence"/>
</dbReference>
<feature type="region of interest" description="Disordered" evidence="6">
    <location>
        <begin position="176"/>
        <end position="200"/>
    </location>
</feature>
<evidence type="ECO:0000256" key="2">
    <source>
        <dbReference type="ARBA" id="ARBA00022884"/>
    </source>
</evidence>
<dbReference type="CDD" id="cd00495">
    <property type="entry name" value="Ribosomal_L25_TL5_CTC"/>
    <property type="match status" value="1"/>
</dbReference>
<gene>
    <name evidence="5" type="primary">rplY</name>
    <name evidence="5" type="synonym">ctc</name>
    <name evidence="9" type="ORF">SAMN04488506_0109</name>
</gene>
<dbReference type="GO" id="GO:0022625">
    <property type="term" value="C:cytosolic large ribosomal subunit"/>
    <property type="evidence" value="ECO:0007669"/>
    <property type="project" value="TreeGrafter"/>
</dbReference>
<dbReference type="Gene3D" id="2.40.240.10">
    <property type="entry name" value="Ribosomal Protein L25, Chain P"/>
    <property type="match status" value="1"/>
</dbReference>
<dbReference type="Pfam" id="PF14693">
    <property type="entry name" value="Ribosomal_TL5_C"/>
    <property type="match status" value="1"/>
</dbReference>
<feature type="domain" description="Large ribosomal subunit protein bL25 beta" evidence="8">
    <location>
        <begin position="98"/>
        <end position="179"/>
    </location>
</feature>
<evidence type="ECO:0000259" key="7">
    <source>
        <dbReference type="Pfam" id="PF01386"/>
    </source>
</evidence>
<keyword evidence="4 5" id="KW-0687">Ribonucleoprotein</keyword>
<dbReference type="PANTHER" id="PTHR33284">
    <property type="entry name" value="RIBOSOMAL PROTEIN L25/GLN-TRNA SYNTHETASE, ANTI-CODON-BINDING DOMAIN-CONTAINING PROTEIN"/>
    <property type="match status" value="1"/>
</dbReference>
<name>A0A1I5UQR9_9LACT</name>
<comment type="subunit">
    <text evidence="5">Part of the 50S ribosomal subunit; part of the 5S rRNA/L5/L18/L25 subcomplex. Contacts the 5S rRNA. Binds to the 5S rRNA independently of L5 and L18.</text>
</comment>
<dbReference type="AlphaFoldDB" id="A0A1I5UQR9"/>
<dbReference type="SUPFAM" id="SSF50715">
    <property type="entry name" value="Ribosomal protein L25-like"/>
    <property type="match status" value="1"/>
</dbReference>
<comment type="function">
    <text evidence="5">This is one of the proteins that binds to the 5S RNA in the ribosome where it forms part of the central protuberance.</text>
</comment>
<proteinExistence type="inferred from homology"/>
<accession>A0A1I5UQR9</accession>
<dbReference type="RefSeq" id="WP_092479115.1">
    <property type="nucleotide sequence ID" value="NZ_FOXW01000001.1"/>
</dbReference>
<evidence type="ECO:0000256" key="4">
    <source>
        <dbReference type="ARBA" id="ARBA00023274"/>
    </source>
</evidence>
<dbReference type="InterPro" id="IPR037121">
    <property type="entry name" value="Ribosomal_bL25_C"/>
</dbReference>
<evidence type="ECO:0000259" key="8">
    <source>
        <dbReference type="Pfam" id="PF14693"/>
    </source>
</evidence>
<keyword evidence="1 5" id="KW-0699">rRNA-binding</keyword>
<organism evidence="9 10">
    <name type="scientific">Desemzia incerta</name>
    <dbReference type="NCBI Taxonomy" id="82801"/>
    <lineage>
        <taxon>Bacteria</taxon>
        <taxon>Bacillati</taxon>
        <taxon>Bacillota</taxon>
        <taxon>Bacilli</taxon>
        <taxon>Lactobacillales</taxon>
        <taxon>Carnobacteriaceae</taxon>
        <taxon>Desemzia</taxon>
    </lineage>
</organism>
<dbReference type="NCBIfam" id="TIGR00731">
    <property type="entry name" value="bL25_bact_ctc"/>
    <property type="match status" value="1"/>
</dbReference>
<evidence type="ECO:0000313" key="9">
    <source>
        <dbReference type="EMBL" id="SFP97026.1"/>
    </source>
</evidence>
<feature type="domain" description="Large ribosomal subunit protein bL25 L25" evidence="7">
    <location>
        <begin position="3"/>
        <end position="89"/>
    </location>
</feature>
<dbReference type="STRING" id="82801.SAMN04488506_0109"/>
<dbReference type="InterPro" id="IPR020056">
    <property type="entry name" value="Rbsml_bL25/Gln-tRNA_synth_N"/>
</dbReference>
<keyword evidence="2 5" id="KW-0694">RNA-binding</keyword>
<protein>
    <recommendedName>
        <fullName evidence="5">Large ribosomal subunit protein bL25</fullName>
    </recommendedName>
    <alternativeName>
        <fullName evidence="5">General stress protein CTC</fullName>
    </alternativeName>
</protein>
<dbReference type="InterPro" id="IPR001021">
    <property type="entry name" value="Ribosomal_bL25_long"/>
</dbReference>
<comment type="similarity">
    <text evidence="5">Belongs to the bacterial ribosomal protein bL25 family. CTC subfamily.</text>
</comment>
<dbReference type="GO" id="GO:0003735">
    <property type="term" value="F:structural constituent of ribosome"/>
    <property type="evidence" value="ECO:0007669"/>
    <property type="project" value="InterPro"/>
</dbReference>
<reference evidence="9 10" key="1">
    <citation type="submission" date="2016-10" db="EMBL/GenBank/DDBJ databases">
        <authorList>
            <person name="de Groot N.N."/>
        </authorList>
    </citation>
    <scope>NUCLEOTIDE SEQUENCE [LARGE SCALE GENOMIC DNA]</scope>
    <source>
        <strain evidence="9 10">DSM 20581</strain>
    </source>
</reference>
<keyword evidence="10" id="KW-1185">Reference proteome</keyword>
<dbReference type="GO" id="GO:0008097">
    <property type="term" value="F:5S rRNA binding"/>
    <property type="evidence" value="ECO:0007669"/>
    <property type="project" value="InterPro"/>
</dbReference>
<dbReference type="OrthoDB" id="9790002at2"/>
<feature type="compositionally biased region" description="Acidic residues" evidence="6">
    <location>
        <begin position="182"/>
        <end position="194"/>
    </location>
</feature>
<keyword evidence="3 5" id="KW-0689">Ribosomal protein</keyword>
<dbReference type="NCBIfam" id="NF004612">
    <property type="entry name" value="PRK05943.1"/>
    <property type="match status" value="1"/>
</dbReference>
<sequence>MNIKAMKRESVGTGASHKDRRAENIPGVIYGKEEGSISVLLNEKEIREVLKTQGDSAIFDVTMEDGKKLQVYIKEVQRHSLKNQILHVSMQTLKAGQKLTVFVPVVLENTENVKIGVLEQALYEVSVETVADKVPEEYTVDAGSLEIGDTLTVADLEQLPDVEIVEEPDTLIATVSAPRVEEEPEEDAADPEVIGEDKAK</sequence>
<evidence type="ECO:0000256" key="6">
    <source>
        <dbReference type="SAM" id="MobiDB-lite"/>
    </source>
</evidence>
<dbReference type="Gene3D" id="2.170.120.20">
    <property type="entry name" value="Ribosomal protein L25, beta domain"/>
    <property type="match status" value="1"/>
</dbReference>
<dbReference type="Pfam" id="PF01386">
    <property type="entry name" value="Ribosomal_L25p"/>
    <property type="match status" value="1"/>
</dbReference>
<evidence type="ECO:0000313" key="10">
    <source>
        <dbReference type="Proteomes" id="UP000199136"/>
    </source>
</evidence>
<evidence type="ECO:0000256" key="1">
    <source>
        <dbReference type="ARBA" id="ARBA00022730"/>
    </source>
</evidence>
<dbReference type="InterPro" id="IPR011035">
    <property type="entry name" value="Ribosomal_bL25/Gln-tRNA_synth"/>
</dbReference>
<dbReference type="EMBL" id="FOXW01000001">
    <property type="protein sequence ID" value="SFP97026.1"/>
    <property type="molecule type" value="Genomic_DNA"/>
</dbReference>
<dbReference type="InterPro" id="IPR020057">
    <property type="entry name" value="Ribosomal_bL25_b-dom"/>
</dbReference>
<evidence type="ECO:0000256" key="5">
    <source>
        <dbReference type="HAMAP-Rule" id="MF_01334"/>
    </source>
</evidence>